<keyword evidence="1" id="KW-0472">Membrane</keyword>
<organism evidence="2 3">
    <name type="scientific">Chrysophaeum taylorii</name>
    <dbReference type="NCBI Taxonomy" id="2483200"/>
    <lineage>
        <taxon>Eukaryota</taxon>
        <taxon>Sar</taxon>
        <taxon>Stramenopiles</taxon>
        <taxon>Ochrophyta</taxon>
        <taxon>Pelagophyceae</taxon>
        <taxon>Pelagomonadales</taxon>
        <taxon>Pelagomonadaceae</taxon>
        <taxon>Chrysophaeum</taxon>
    </lineage>
</organism>
<gene>
    <name evidence="2" type="ORF">CTAYLR_002711</name>
</gene>
<protein>
    <submittedName>
        <fullName evidence="2">Uncharacterized protein</fullName>
    </submittedName>
</protein>
<comment type="caution">
    <text evidence="2">The sequence shown here is derived from an EMBL/GenBank/DDBJ whole genome shotgun (WGS) entry which is preliminary data.</text>
</comment>
<dbReference type="EMBL" id="JAQMWT010000391">
    <property type="protein sequence ID" value="KAJ8602027.1"/>
    <property type="molecule type" value="Genomic_DNA"/>
</dbReference>
<dbReference type="AlphaFoldDB" id="A0AAD7UBR4"/>
<keyword evidence="3" id="KW-1185">Reference proteome</keyword>
<proteinExistence type="predicted"/>
<evidence type="ECO:0000313" key="3">
    <source>
        <dbReference type="Proteomes" id="UP001230188"/>
    </source>
</evidence>
<dbReference type="Proteomes" id="UP001230188">
    <property type="component" value="Unassembled WGS sequence"/>
</dbReference>
<sequence length="78" mass="8468">MAKTIFASQDAWRRHPMLSGGAKGLKPFPGILTAAGIFAAYLVLDIGWKQMTYSPNTGAVYKYIKEDVGEVPELKGGH</sequence>
<evidence type="ECO:0000313" key="2">
    <source>
        <dbReference type="EMBL" id="KAJ8602027.1"/>
    </source>
</evidence>
<keyword evidence="1" id="KW-0812">Transmembrane</keyword>
<feature type="transmembrane region" description="Helical" evidence="1">
    <location>
        <begin position="27"/>
        <end position="44"/>
    </location>
</feature>
<evidence type="ECO:0000256" key="1">
    <source>
        <dbReference type="SAM" id="Phobius"/>
    </source>
</evidence>
<accession>A0AAD7UBR4</accession>
<name>A0AAD7UBR4_9STRA</name>
<reference evidence="2" key="1">
    <citation type="submission" date="2023-01" db="EMBL/GenBank/DDBJ databases">
        <title>Metagenome sequencing of chrysophaentin producing Chrysophaeum taylorii.</title>
        <authorList>
            <person name="Davison J."/>
            <person name="Bewley C."/>
        </authorList>
    </citation>
    <scope>NUCLEOTIDE SEQUENCE</scope>
    <source>
        <strain evidence="2">NIES-1699</strain>
    </source>
</reference>
<keyword evidence="1" id="KW-1133">Transmembrane helix</keyword>